<dbReference type="PANTHER" id="PTHR32119">
    <property type="entry name" value="OROTIDINE 5'-PHOSPHATE DECARBOXYLASE"/>
    <property type="match status" value="1"/>
</dbReference>
<comment type="pathway">
    <text evidence="2 9 12">Pyrimidine metabolism; UMP biosynthesis via de novo pathway; UMP from orotate: step 2/2.</text>
</comment>
<dbReference type="GO" id="GO:0004590">
    <property type="term" value="F:orotidine-5'-phosphate decarboxylase activity"/>
    <property type="evidence" value="ECO:0007669"/>
    <property type="project" value="UniProtKB-UniRule"/>
</dbReference>
<evidence type="ECO:0000259" key="13">
    <source>
        <dbReference type="SMART" id="SM00934"/>
    </source>
</evidence>
<dbReference type="InterPro" id="IPR011060">
    <property type="entry name" value="RibuloseP-bd_barrel"/>
</dbReference>
<dbReference type="EMBL" id="WUUL01000003">
    <property type="protein sequence ID" value="MXQ53387.1"/>
    <property type="molecule type" value="Genomic_DNA"/>
</dbReference>
<evidence type="ECO:0000313" key="15">
    <source>
        <dbReference type="Proteomes" id="UP000430692"/>
    </source>
</evidence>
<feature type="active site" description="For OMPdecase activity" evidence="10">
    <location>
        <position position="56"/>
    </location>
</feature>
<dbReference type="NCBIfam" id="TIGR01740">
    <property type="entry name" value="pyrF"/>
    <property type="match status" value="1"/>
</dbReference>
<dbReference type="UniPathway" id="UPA00070">
    <property type="reaction ID" value="UER00120"/>
</dbReference>
<keyword evidence="4 9" id="KW-0210">Decarboxylase</keyword>
<feature type="binding site" evidence="9 11">
    <location>
        <position position="189"/>
    </location>
    <ligand>
        <name>substrate</name>
    </ligand>
</feature>
<dbReference type="GO" id="GO:0005829">
    <property type="term" value="C:cytosol"/>
    <property type="evidence" value="ECO:0007669"/>
    <property type="project" value="TreeGrafter"/>
</dbReference>
<dbReference type="GO" id="GO:0006207">
    <property type="term" value="P:'de novo' pyrimidine nucleobase biosynthetic process"/>
    <property type="evidence" value="ECO:0007669"/>
    <property type="project" value="InterPro"/>
</dbReference>
<keyword evidence="6 9" id="KW-0456">Lyase</keyword>
<protein>
    <recommendedName>
        <fullName evidence="9">Orotidine 5'-phosphate decarboxylase</fullName>
        <ecNumber evidence="9">4.1.1.23</ecNumber>
    </recommendedName>
    <alternativeName>
        <fullName evidence="9">OMP decarboxylase</fullName>
        <shortName evidence="9">OMPDCase</shortName>
        <shortName evidence="9">OMPdecase</shortName>
    </alternativeName>
</protein>
<feature type="binding site" evidence="9 11">
    <location>
        <position position="210"/>
    </location>
    <ligand>
        <name>substrate</name>
    </ligand>
</feature>
<evidence type="ECO:0000256" key="11">
    <source>
        <dbReference type="PIRSR" id="PIRSR614732-2"/>
    </source>
</evidence>
<accession>A0A6I4VP78</accession>
<evidence type="ECO:0000256" key="8">
    <source>
        <dbReference type="ARBA" id="ARBA00061012"/>
    </source>
</evidence>
<feature type="binding site" evidence="9 11">
    <location>
        <position position="209"/>
    </location>
    <ligand>
        <name>substrate</name>
    </ligand>
</feature>
<dbReference type="SMART" id="SM00934">
    <property type="entry name" value="OMPdecase"/>
    <property type="match status" value="1"/>
</dbReference>
<dbReference type="RefSeq" id="WP_160800735.1">
    <property type="nucleotide sequence ID" value="NZ_WUUL01000003.1"/>
</dbReference>
<dbReference type="InterPro" id="IPR047596">
    <property type="entry name" value="OMPdecase_bac"/>
</dbReference>
<dbReference type="Gene3D" id="3.20.20.70">
    <property type="entry name" value="Aldolase class I"/>
    <property type="match status" value="1"/>
</dbReference>
<comment type="caution">
    <text evidence="14">The sequence shown here is derived from an EMBL/GenBank/DDBJ whole genome shotgun (WGS) entry which is preliminary data.</text>
</comment>
<evidence type="ECO:0000256" key="3">
    <source>
        <dbReference type="ARBA" id="ARBA00011738"/>
    </source>
</evidence>
<feature type="active site" description="For OMPdecase activity" evidence="10">
    <location>
        <position position="58"/>
    </location>
</feature>
<gene>
    <name evidence="9 14" type="primary">pyrF</name>
    <name evidence="14" type="ORF">GSM42_06515</name>
</gene>
<feature type="binding site" evidence="9 11">
    <location>
        <position position="10"/>
    </location>
    <ligand>
        <name>substrate</name>
    </ligand>
</feature>
<evidence type="ECO:0000256" key="5">
    <source>
        <dbReference type="ARBA" id="ARBA00022975"/>
    </source>
</evidence>
<reference evidence="14 15" key="1">
    <citation type="submission" date="2019-12" db="EMBL/GenBank/DDBJ databases">
        <title>Whole-genome analyses of novel actinobacteria.</title>
        <authorList>
            <person name="Sahin N."/>
            <person name="Saygin H."/>
        </authorList>
    </citation>
    <scope>NUCLEOTIDE SEQUENCE [LARGE SCALE GENOMIC DNA]</scope>
    <source>
        <strain evidence="14 15">KC615</strain>
    </source>
</reference>
<comment type="catalytic activity">
    <reaction evidence="7 9 12">
        <text>orotidine 5'-phosphate + H(+) = UMP + CO2</text>
        <dbReference type="Rhea" id="RHEA:11596"/>
        <dbReference type="ChEBI" id="CHEBI:15378"/>
        <dbReference type="ChEBI" id="CHEBI:16526"/>
        <dbReference type="ChEBI" id="CHEBI:57538"/>
        <dbReference type="ChEBI" id="CHEBI:57865"/>
        <dbReference type="EC" id="4.1.1.23"/>
    </reaction>
</comment>
<dbReference type="HAMAP" id="MF_01200_B">
    <property type="entry name" value="OMPdecase_type1_B"/>
    <property type="match status" value="1"/>
</dbReference>
<evidence type="ECO:0000256" key="12">
    <source>
        <dbReference type="RuleBase" id="RU000512"/>
    </source>
</evidence>
<evidence type="ECO:0000256" key="9">
    <source>
        <dbReference type="HAMAP-Rule" id="MF_01200"/>
    </source>
</evidence>
<feature type="domain" description="Orotidine 5'-phosphate decarboxylase" evidence="13">
    <location>
        <begin position="4"/>
        <end position="225"/>
    </location>
</feature>
<evidence type="ECO:0000256" key="10">
    <source>
        <dbReference type="PIRSR" id="PIRSR614732-1"/>
    </source>
</evidence>
<evidence type="ECO:0000256" key="6">
    <source>
        <dbReference type="ARBA" id="ARBA00023239"/>
    </source>
</evidence>
<feature type="binding site" evidence="9 11">
    <location>
        <position position="29"/>
    </location>
    <ligand>
        <name>substrate</name>
    </ligand>
</feature>
<dbReference type="EC" id="4.1.1.23" evidence="9"/>
<dbReference type="PANTHER" id="PTHR32119:SF2">
    <property type="entry name" value="OROTIDINE 5'-PHOSPHATE DECARBOXYLASE"/>
    <property type="match status" value="1"/>
</dbReference>
<dbReference type="SUPFAM" id="SSF51366">
    <property type="entry name" value="Ribulose-phoshate binding barrel"/>
    <property type="match status" value="1"/>
</dbReference>
<feature type="active site" description="For OMPdecase activity" evidence="10">
    <location>
        <position position="61"/>
    </location>
</feature>
<dbReference type="CDD" id="cd04725">
    <property type="entry name" value="OMP_decarboxylase_like"/>
    <property type="match status" value="1"/>
</dbReference>
<evidence type="ECO:0000256" key="4">
    <source>
        <dbReference type="ARBA" id="ARBA00022793"/>
    </source>
</evidence>
<dbReference type="GO" id="GO:0044205">
    <property type="term" value="P:'de novo' UMP biosynthetic process"/>
    <property type="evidence" value="ECO:0007669"/>
    <property type="project" value="UniProtKB-UniRule"/>
</dbReference>
<evidence type="ECO:0000313" key="14">
    <source>
        <dbReference type="EMBL" id="MXQ53387.1"/>
    </source>
</evidence>
<feature type="active site" description="Proton donor" evidence="9">
    <location>
        <position position="58"/>
    </location>
</feature>
<name>A0A6I4VP78_9BACL</name>
<evidence type="ECO:0000256" key="7">
    <source>
        <dbReference type="ARBA" id="ARBA00049157"/>
    </source>
</evidence>
<dbReference type="AlphaFoldDB" id="A0A6I4VP78"/>
<evidence type="ECO:0000256" key="2">
    <source>
        <dbReference type="ARBA" id="ARBA00004861"/>
    </source>
</evidence>
<feature type="binding site" evidence="9">
    <location>
        <begin position="56"/>
        <end position="65"/>
    </location>
    <ligand>
        <name>substrate</name>
    </ligand>
</feature>
<feature type="binding site" evidence="9 11">
    <location>
        <position position="180"/>
    </location>
    <ligand>
        <name>substrate</name>
    </ligand>
</feature>
<comment type="subunit">
    <text evidence="3 9">Homodimer.</text>
</comment>
<dbReference type="Pfam" id="PF00215">
    <property type="entry name" value="OMPdecase"/>
    <property type="match status" value="1"/>
</dbReference>
<keyword evidence="15" id="KW-1185">Reference proteome</keyword>
<comment type="similarity">
    <text evidence="8 9">Belongs to the OMP decarboxylase family. Type 1 subfamily.</text>
</comment>
<feature type="binding site" evidence="9 11">
    <location>
        <position position="118"/>
    </location>
    <ligand>
        <name>substrate</name>
    </ligand>
</feature>
<dbReference type="FunFam" id="3.20.20.70:FF:000015">
    <property type="entry name" value="Orotidine 5'-phosphate decarboxylase"/>
    <property type="match status" value="1"/>
</dbReference>
<evidence type="ECO:0000256" key="1">
    <source>
        <dbReference type="ARBA" id="ARBA00002356"/>
    </source>
</evidence>
<keyword evidence="5 9" id="KW-0665">Pyrimidine biosynthesis</keyword>
<proteinExistence type="inferred from homology"/>
<dbReference type="InterPro" id="IPR014732">
    <property type="entry name" value="OMPdecase"/>
</dbReference>
<dbReference type="Proteomes" id="UP000430692">
    <property type="component" value="Unassembled WGS sequence"/>
</dbReference>
<sequence>MSKKVIVALDYSLQEAEAFLQSFPPAFIKVGYQLFYEAGPAWVAKKIEEGYHVFLDLKLHDIPNTVYQGVKTVSKLGVDLLTIHASGGSQMIGRAREAVEQTAAANHRTKILAVTQLTSTDQAMLTDELQIGTNVSDSAIHLAQLAQRSGADGVICSGQEVRAIKQATSSEFLAVTPGIRPKEAGADDQKRVVTPVQAIERGADYLVIGRPITKAKDPKRAYETILQSIEEATT</sequence>
<dbReference type="NCBIfam" id="NF001273">
    <property type="entry name" value="PRK00230.1"/>
    <property type="match status" value="1"/>
</dbReference>
<dbReference type="PROSITE" id="PS00156">
    <property type="entry name" value="OMPDECASE"/>
    <property type="match status" value="1"/>
</dbReference>
<dbReference type="InterPro" id="IPR013785">
    <property type="entry name" value="Aldolase_TIM"/>
</dbReference>
<dbReference type="InterPro" id="IPR018089">
    <property type="entry name" value="OMPdecase_AS"/>
</dbReference>
<organism evidence="14 15">
    <name type="scientific">Shimazuella alba</name>
    <dbReference type="NCBI Taxonomy" id="2690964"/>
    <lineage>
        <taxon>Bacteria</taxon>
        <taxon>Bacillati</taxon>
        <taxon>Bacillota</taxon>
        <taxon>Bacilli</taxon>
        <taxon>Bacillales</taxon>
        <taxon>Thermoactinomycetaceae</taxon>
        <taxon>Shimazuella</taxon>
    </lineage>
</organism>
<comment type="function">
    <text evidence="1 9">Catalyzes the decarboxylation of orotidine 5'-monophosphate (OMP) to uridine 5'-monophosphate (UMP).</text>
</comment>
<dbReference type="InterPro" id="IPR001754">
    <property type="entry name" value="OMPdeCOase_dom"/>
</dbReference>